<name>A0A813H9E7_POLGL</name>
<feature type="region of interest" description="Disordered" evidence="1">
    <location>
        <begin position="32"/>
        <end position="79"/>
    </location>
</feature>
<dbReference type="EMBL" id="CAJNNV010031046">
    <property type="protein sequence ID" value="CAE8634522.1"/>
    <property type="molecule type" value="Genomic_DNA"/>
</dbReference>
<evidence type="ECO:0000256" key="1">
    <source>
        <dbReference type="SAM" id="MobiDB-lite"/>
    </source>
</evidence>
<protein>
    <submittedName>
        <fullName evidence="2">Uncharacterized protein</fullName>
    </submittedName>
</protein>
<keyword evidence="4" id="KW-1185">Reference proteome</keyword>
<organism evidence="2 4">
    <name type="scientific">Polarella glacialis</name>
    <name type="common">Dinoflagellate</name>
    <dbReference type="NCBI Taxonomy" id="89957"/>
    <lineage>
        <taxon>Eukaryota</taxon>
        <taxon>Sar</taxon>
        <taxon>Alveolata</taxon>
        <taxon>Dinophyceae</taxon>
        <taxon>Suessiales</taxon>
        <taxon>Suessiaceae</taxon>
        <taxon>Polarella</taxon>
    </lineage>
</organism>
<evidence type="ECO:0000313" key="2">
    <source>
        <dbReference type="EMBL" id="CAE8634522.1"/>
    </source>
</evidence>
<dbReference type="Proteomes" id="UP000654075">
    <property type="component" value="Unassembled WGS sequence"/>
</dbReference>
<dbReference type="EMBL" id="CAJNNW010031112">
    <property type="protein sequence ID" value="CAE8705999.1"/>
    <property type="molecule type" value="Genomic_DNA"/>
</dbReference>
<evidence type="ECO:0000313" key="4">
    <source>
        <dbReference type="Proteomes" id="UP000654075"/>
    </source>
</evidence>
<accession>A0A813H9E7</accession>
<feature type="non-terminal residue" evidence="2">
    <location>
        <position position="1"/>
    </location>
</feature>
<reference evidence="2" key="1">
    <citation type="submission" date="2021-02" db="EMBL/GenBank/DDBJ databases">
        <authorList>
            <person name="Dougan E. K."/>
            <person name="Rhodes N."/>
            <person name="Thang M."/>
            <person name="Chan C."/>
        </authorList>
    </citation>
    <scope>NUCLEOTIDE SEQUENCE</scope>
</reference>
<dbReference type="Proteomes" id="UP000626109">
    <property type="component" value="Unassembled WGS sequence"/>
</dbReference>
<sequence length="79" mass="7704">APVELKAMAVVGPGCLARATSAAAVGQRLEAAPGLPAPGARRCRSAASVRQGSVPVGKASNGRPNGRPSTGGGPVPHRN</sequence>
<gene>
    <name evidence="2" type="ORF">PGLA1383_LOCUS50172</name>
    <name evidence="3" type="ORF">PGLA2088_LOCUS33972</name>
</gene>
<feature type="compositionally biased region" description="Gly residues" evidence="1">
    <location>
        <begin position="69"/>
        <end position="79"/>
    </location>
</feature>
<comment type="caution">
    <text evidence="2">The sequence shown here is derived from an EMBL/GenBank/DDBJ whole genome shotgun (WGS) entry which is preliminary data.</text>
</comment>
<proteinExistence type="predicted"/>
<evidence type="ECO:0000313" key="3">
    <source>
        <dbReference type="EMBL" id="CAE8705999.1"/>
    </source>
</evidence>
<dbReference type="AlphaFoldDB" id="A0A813H9E7"/>